<dbReference type="PIRSF" id="PIRSF004982">
    <property type="entry name" value="SlP"/>
    <property type="match status" value="1"/>
</dbReference>
<evidence type="ECO:0000313" key="1">
    <source>
        <dbReference type="EMBL" id="OOG28739.1"/>
    </source>
</evidence>
<dbReference type="STRING" id="108003.B1C78_00860"/>
<dbReference type="AlphaFoldDB" id="A0A1V3NUC8"/>
<dbReference type="Proteomes" id="UP000189462">
    <property type="component" value="Unassembled WGS sequence"/>
</dbReference>
<dbReference type="Pfam" id="PF03843">
    <property type="entry name" value="Slp"/>
    <property type="match status" value="1"/>
</dbReference>
<dbReference type="InterPro" id="IPR004658">
    <property type="entry name" value="OMP_Slp"/>
</dbReference>
<keyword evidence="2" id="KW-1185">Reference proteome</keyword>
<gene>
    <name evidence="1" type="ORF">B1C78_00860</name>
</gene>
<protein>
    <recommendedName>
        <fullName evidence="3">Starvation-inducible protein</fullName>
    </recommendedName>
</protein>
<sequence>MERLNPGLLAGLLIILLGLAGCASPVPEPIRQAPPSQPQPNEVRADEARFEGVTVRWGGVIAAVTNRAEDTLLEVVSRPLARGGRPQLTDATQGRFLARVDGFLDPAVFAPGREITVTGTVAGLEPRTVGEFPYPYVRVDVDMHYLWAVREPIREPYYSPWWYDPWYPYHPYYRPWHPYHPFHDPWRRW</sequence>
<dbReference type="NCBIfam" id="TIGR00752">
    <property type="entry name" value="slp"/>
    <property type="match status" value="1"/>
</dbReference>
<dbReference type="PROSITE" id="PS51257">
    <property type="entry name" value="PROKAR_LIPOPROTEIN"/>
    <property type="match status" value="1"/>
</dbReference>
<accession>A0A1V3NUC8</accession>
<evidence type="ECO:0000313" key="2">
    <source>
        <dbReference type="Proteomes" id="UP000189462"/>
    </source>
</evidence>
<evidence type="ECO:0008006" key="3">
    <source>
        <dbReference type="Google" id="ProtNLM"/>
    </source>
</evidence>
<reference evidence="1 2" key="1">
    <citation type="submission" date="2017-02" db="EMBL/GenBank/DDBJ databases">
        <title>Genomic diversity within the haloalkaliphilic genus Thioalkalivibrio.</title>
        <authorList>
            <person name="Ahn A.-C."/>
            <person name="Meier-Kolthoff J."/>
            <person name="Overmars L."/>
            <person name="Richter M."/>
            <person name="Woyke T."/>
            <person name="Sorokin D.Y."/>
            <person name="Muyzer G."/>
        </authorList>
    </citation>
    <scope>NUCLEOTIDE SEQUENCE [LARGE SCALE GENOMIC DNA]</scope>
    <source>
        <strain evidence="1 2">ALJD</strain>
    </source>
</reference>
<comment type="caution">
    <text evidence="1">The sequence shown here is derived from an EMBL/GenBank/DDBJ whole genome shotgun (WGS) entry which is preliminary data.</text>
</comment>
<dbReference type="PANTHER" id="PTHR37530:SF1">
    <property type="entry name" value="OUTER MEMBRANE PROTEIN SLP"/>
    <property type="match status" value="1"/>
</dbReference>
<dbReference type="GO" id="GO:0019867">
    <property type="term" value="C:outer membrane"/>
    <property type="evidence" value="ECO:0007669"/>
    <property type="project" value="InterPro"/>
</dbReference>
<organism evidence="1 2">
    <name type="scientific">Thioalkalivibrio denitrificans</name>
    <dbReference type="NCBI Taxonomy" id="108003"/>
    <lineage>
        <taxon>Bacteria</taxon>
        <taxon>Pseudomonadati</taxon>
        <taxon>Pseudomonadota</taxon>
        <taxon>Gammaproteobacteria</taxon>
        <taxon>Chromatiales</taxon>
        <taxon>Ectothiorhodospiraceae</taxon>
        <taxon>Thioalkalivibrio</taxon>
    </lineage>
</organism>
<name>A0A1V3NUC8_9GAMM</name>
<dbReference type="EMBL" id="MVBK01000003">
    <property type="protein sequence ID" value="OOG28739.1"/>
    <property type="molecule type" value="Genomic_DNA"/>
</dbReference>
<dbReference type="PANTHER" id="PTHR37530">
    <property type="entry name" value="OUTER MEMBRANE PROTEIN SLP"/>
    <property type="match status" value="1"/>
</dbReference>
<proteinExistence type="predicted"/>